<evidence type="ECO:0000256" key="1">
    <source>
        <dbReference type="SAM" id="MobiDB-lite"/>
    </source>
</evidence>
<reference evidence="2" key="1">
    <citation type="submission" date="2024-04" db="EMBL/GenBank/DDBJ databases">
        <authorList>
            <consortium name="Molecular Ecology Group"/>
        </authorList>
    </citation>
    <scope>NUCLEOTIDE SEQUENCE</scope>
</reference>
<comment type="caution">
    <text evidence="2">The sequence shown here is derived from an EMBL/GenBank/DDBJ whole genome shotgun (WGS) entry which is preliminary data.</text>
</comment>
<sequence>MDGSTLIEALHSRSINGTELMVGLSAAVNHFLKYLLSLAQIIHSQQNLEEPQSKTAIHRNKRKSRNNSAVRGRVGVDGHLNHCGSKLKMI</sequence>
<dbReference type="Proteomes" id="UP001497644">
    <property type="component" value="Unassembled WGS sequence"/>
</dbReference>
<evidence type="ECO:0000313" key="2">
    <source>
        <dbReference type="EMBL" id="CAL1671684.1"/>
    </source>
</evidence>
<evidence type="ECO:0000313" key="3">
    <source>
        <dbReference type="Proteomes" id="UP001497644"/>
    </source>
</evidence>
<gene>
    <name evidence="2" type="ORF">LPLAT_LOCUS5115</name>
</gene>
<dbReference type="EMBL" id="CAXIPU020000422">
    <property type="protein sequence ID" value="CAL1671684.1"/>
    <property type="molecule type" value="Genomic_DNA"/>
</dbReference>
<protein>
    <submittedName>
        <fullName evidence="2">Uncharacterized protein</fullName>
    </submittedName>
</protein>
<accession>A0AAV2MWG4</accession>
<name>A0AAV2MWG4_9HYME</name>
<feature type="region of interest" description="Disordered" evidence="1">
    <location>
        <begin position="48"/>
        <end position="77"/>
    </location>
</feature>
<organism evidence="2 3">
    <name type="scientific">Lasius platythorax</name>
    <dbReference type="NCBI Taxonomy" id="488582"/>
    <lineage>
        <taxon>Eukaryota</taxon>
        <taxon>Metazoa</taxon>
        <taxon>Ecdysozoa</taxon>
        <taxon>Arthropoda</taxon>
        <taxon>Hexapoda</taxon>
        <taxon>Insecta</taxon>
        <taxon>Pterygota</taxon>
        <taxon>Neoptera</taxon>
        <taxon>Endopterygota</taxon>
        <taxon>Hymenoptera</taxon>
        <taxon>Apocrita</taxon>
        <taxon>Aculeata</taxon>
        <taxon>Formicoidea</taxon>
        <taxon>Formicidae</taxon>
        <taxon>Formicinae</taxon>
        <taxon>Lasius</taxon>
        <taxon>Lasius</taxon>
    </lineage>
</organism>
<feature type="compositionally biased region" description="Basic residues" evidence="1">
    <location>
        <begin position="56"/>
        <end position="65"/>
    </location>
</feature>
<dbReference type="AlphaFoldDB" id="A0AAV2MWG4"/>
<proteinExistence type="predicted"/>
<keyword evidence="3" id="KW-1185">Reference proteome</keyword>